<dbReference type="InterPro" id="IPR006153">
    <property type="entry name" value="Cation/H_exchanger_TM"/>
</dbReference>
<comment type="caution">
    <text evidence="14">The sequence shown here is derived from an EMBL/GenBank/DDBJ whole genome shotgun (WGS) entry which is preliminary data.</text>
</comment>
<name>A0A498KUG5_9EURY</name>
<evidence type="ECO:0000256" key="2">
    <source>
        <dbReference type="ARBA" id="ARBA00022448"/>
    </source>
</evidence>
<feature type="transmembrane region" description="Helical" evidence="12">
    <location>
        <begin position="113"/>
        <end position="137"/>
    </location>
</feature>
<feature type="domain" description="Cation/H+ exchanger transmembrane" evidence="13">
    <location>
        <begin position="18"/>
        <end position="406"/>
    </location>
</feature>
<keyword evidence="6 12" id="KW-1133">Transmembrane helix</keyword>
<evidence type="ECO:0000256" key="9">
    <source>
        <dbReference type="ARBA" id="ARBA00023136"/>
    </source>
</evidence>
<dbReference type="GO" id="GO:0015385">
    <property type="term" value="F:sodium:proton antiporter activity"/>
    <property type="evidence" value="ECO:0007669"/>
    <property type="project" value="InterPro"/>
</dbReference>
<dbReference type="OrthoDB" id="11709at2157"/>
<dbReference type="PANTHER" id="PTHR10110:SF195">
    <property type="entry name" value="NA(+)_H(+) ANTIPORTER NHAS2"/>
    <property type="match status" value="1"/>
</dbReference>
<evidence type="ECO:0000259" key="13">
    <source>
        <dbReference type="Pfam" id="PF00999"/>
    </source>
</evidence>
<keyword evidence="3" id="KW-0050">Antiport</keyword>
<evidence type="ECO:0000256" key="8">
    <source>
        <dbReference type="ARBA" id="ARBA00023065"/>
    </source>
</evidence>
<gene>
    <name evidence="14" type="ORF">EAF64_17845</name>
</gene>
<feature type="transmembrane region" description="Helical" evidence="12">
    <location>
        <begin position="198"/>
        <end position="223"/>
    </location>
</feature>
<feature type="region of interest" description="Disordered" evidence="11">
    <location>
        <begin position="559"/>
        <end position="582"/>
    </location>
</feature>
<dbReference type="GO" id="GO:0051453">
    <property type="term" value="P:regulation of intracellular pH"/>
    <property type="evidence" value="ECO:0007669"/>
    <property type="project" value="TreeGrafter"/>
</dbReference>
<dbReference type="EMBL" id="RDFA01000007">
    <property type="protein sequence ID" value="RXK47004.1"/>
    <property type="molecule type" value="Genomic_DNA"/>
</dbReference>
<keyword evidence="8" id="KW-0406">Ion transport</keyword>
<dbReference type="Proteomes" id="UP000289691">
    <property type="component" value="Unassembled WGS sequence"/>
</dbReference>
<feature type="transmembrane region" description="Helical" evidence="12">
    <location>
        <begin position="276"/>
        <end position="301"/>
    </location>
</feature>
<dbReference type="AlphaFoldDB" id="A0A498KUG5"/>
<dbReference type="Gene3D" id="6.10.140.1330">
    <property type="match status" value="1"/>
</dbReference>
<keyword evidence="10" id="KW-0739">Sodium transport</keyword>
<proteinExistence type="predicted"/>
<evidence type="ECO:0000256" key="4">
    <source>
        <dbReference type="ARBA" id="ARBA00022475"/>
    </source>
</evidence>
<feature type="transmembrane region" description="Helical" evidence="12">
    <location>
        <begin position="6"/>
        <end position="26"/>
    </location>
</feature>
<keyword evidence="9 12" id="KW-0472">Membrane</keyword>
<evidence type="ECO:0000256" key="6">
    <source>
        <dbReference type="ARBA" id="ARBA00022989"/>
    </source>
</evidence>
<evidence type="ECO:0000256" key="7">
    <source>
        <dbReference type="ARBA" id="ARBA00023053"/>
    </source>
</evidence>
<evidence type="ECO:0000313" key="15">
    <source>
        <dbReference type="Proteomes" id="UP000289691"/>
    </source>
</evidence>
<evidence type="ECO:0000256" key="12">
    <source>
        <dbReference type="SAM" id="Phobius"/>
    </source>
</evidence>
<feature type="transmembrane region" description="Helical" evidence="12">
    <location>
        <begin position="307"/>
        <end position="330"/>
    </location>
</feature>
<dbReference type="Pfam" id="PF00999">
    <property type="entry name" value="Na_H_Exchanger"/>
    <property type="match status" value="1"/>
</dbReference>
<comment type="subcellular location">
    <subcellularLocation>
        <location evidence="1">Cell membrane</location>
        <topology evidence="1">Multi-pass membrane protein</topology>
    </subcellularLocation>
</comment>
<evidence type="ECO:0000256" key="1">
    <source>
        <dbReference type="ARBA" id="ARBA00004651"/>
    </source>
</evidence>
<feature type="compositionally biased region" description="Acidic residues" evidence="11">
    <location>
        <begin position="572"/>
        <end position="582"/>
    </location>
</feature>
<keyword evidence="7" id="KW-0915">Sodium</keyword>
<sequence length="582" mass="61298">MAGIEGQLWALLALFGIAAAVGVLAAQHARIQYTIGLVVTGLLVSAVGPPVPDPITSEFILLVLLPALIFRDAVTIDAGALRANLAPILLLAVVGFCCSIALVAVAGRSLFGFSLVVAVLFGTILMPTDPVSVVAIFETLDVPDRLAVLVEGESLLNDGVAIVVYSTVLGVVEAGPSSADSAPFQGSLELALDLGSGIVVAFVGGVVVGAAAGYLAAAVVAFADDRLTAVIVSVLTAYGVYLLLHQFGASGVIGTLAAGLVLGLEDGHADIAPEIHFSIGFAWDIAAVLANTIVFVSIGLITPVDLLATYAPGIAVAVVLALLARALVVYPLLELHARWGTQPISRPFQHVLTWSGIHASVSVALVLDAREQLPAALGDEFTALLFGVAAFTLVVNGTTMPRLVSWLDLGRDDPRRRLYDALAGRLHGVDAALETADALFADDEIPESMYADITAAYRAERATLVDAIERLLREYPALRDHERRRSERRILLAEHEAIKRAIQRGEIRGDVGERLLADVERDLDRVVTDERSARRPAPPATPPDWQELLDAASVDLDLGNEVVDPDRNPPESDSEDSADGSP</sequence>
<accession>A0A498KUG5</accession>
<keyword evidence="15" id="KW-1185">Reference proteome</keyword>
<dbReference type="GO" id="GO:0005886">
    <property type="term" value="C:plasma membrane"/>
    <property type="evidence" value="ECO:0007669"/>
    <property type="project" value="UniProtKB-SubCell"/>
</dbReference>
<protein>
    <submittedName>
        <fullName evidence="14">Sodium:proton antiporter</fullName>
    </submittedName>
</protein>
<dbReference type="GO" id="GO:0015386">
    <property type="term" value="F:potassium:proton antiporter activity"/>
    <property type="evidence" value="ECO:0007669"/>
    <property type="project" value="TreeGrafter"/>
</dbReference>
<feature type="transmembrane region" description="Helical" evidence="12">
    <location>
        <begin position="86"/>
        <end position="107"/>
    </location>
</feature>
<dbReference type="GO" id="GO:0098719">
    <property type="term" value="P:sodium ion import across plasma membrane"/>
    <property type="evidence" value="ECO:0007669"/>
    <property type="project" value="TreeGrafter"/>
</dbReference>
<dbReference type="InterPro" id="IPR018422">
    <property type="entry name" value="Cation/H_exchanger_CPA1"/>
</dbReference>
<evidence type="ECO:0000313" key="14">
    <source>
        <dbReference type="EMBL" id="RXK47004.1"/>
    </source>
</evidence>
<keyword evidence="4" id="KW-1003">Cell membrane</keyword>
<dbReference type="PANTHER" id="PTHR10110">
    <property type="entry name" value="SODIUM/HYDROGEN EXCHANGER"/>
    <property type="match status" value="1"/>
</dbReference>
<keyword evidence="5 12" id="KW-0812">Transmembrane</keyword>
<organism evidence="14 15">
    <name type="scientific">Halorientalis pallida</name>
    <dbReference type="NCBI Taxonomy" id="2479928"/>
    <lineage>
        <taxon>Archaea</taxon>
        <taxon>Methanobacteriati</taxon>
        <taxon>Methanobacteriota</taxon>
        <taxon>Stenosarchaea group</taxon>
        <taxon>Halobacteria</taxon>
        <taxon>Halobacteriales</taxon>
        <taxon>Haloarculaceae</taxon>
        <taxon>Halorientalis</taxon>
    </lineage>
</organism>
<evidence type="ECO:0000256" key="5">
    <source>
        <dbReference type="ARBA" id="ARBA00022692"/>
    </source>
</evidence>
<keyword evidence="2" id="KW-0813">Transport</keyword>
<evidence type="ECO:0000256" key="3">
    <source>
        <dbReference type="ARBA" id="ARBA00022449"/>
    </source>
</evidence>
<evidence type="ECO:0000256" key="11">
    <source>
        <dbReference type="SAM" id="MobiDB-lite"/>
    </source>
</evidence>
<evidence type="ECO:0000256" key="10">
    <source>
        <dbReference type="ARBA" id="ARBA00023201"/>
    </source>
</evidence>
<reference evidence="14 15" key="1">
    <citation type="submission" date="2019-01" db="EMBL/GenBank/DDBJ databases">
        <title>Halorientalis sp. F13-25 a new haloarchaeum isolated from hypersaline water.</title>
        <authorList>
            <person name="Ana D.-V."/>
            <person name="Cristina S.-P."/>
            <person name="Antonio V."/>
        </authorList>
    </citation>
    <scope>NUCLEOTIDE SEQUENCE [LARGE SCALE GENOMIC DNA]</scope>
    <source>
        <strain evidence="14 15">F13-25</strain>
    </source>
</reference>
<feature type="transmembrane region" description="Helical" evidence="12">
    <location>
        <begin position="33"/>
        <end position="49"/>
    </location>
</feature>
<dbReference type="RefSeq" id="WP_129070337.1">
    <property type="nucleotide sequence ID" value="NZ_RDFA01000007.1"/>
</dbReference>